<accession>A0A2G0CB20</accession>
<evidence type="ECO:0008006" key="4">
    <source>
        <dbReference type="Google" id="ProtNLM"/>
    </source>
</evidence>
<reference evidence="2 3" key="1">
    <citation type="submission" date="2017-10" db="EMBL/GenBank/DDBJ databases">
        <title>The draft genome sequence of Lewinella marina KCTC 32374.</title>
        <authorList>
            <person name="Wang K."/>
        </authorList>
    </citation>
    <scope>NUCLEOTIDE SEQUENCE [LARGE SCALE GENOMIC DNA]</scope>
    <source>
        <strain evidence="2 3">MKG-38</strain>
    </source>
</reference>
<dbReference type="RefSeq" id="WP_099107837.1">
    <property type="nucleotide sequence ID" value="NZ_JAATJF010000003.1"/>
</dbReference>
<organism evidence="2 3">
    <name type="scientific">Neolewinella marina</name>
    <dbReference type="NCBI Taxonomy" id="438751"/>
    <lineage>
        <taxon>Bacteria</taxon>
        <taxon>Pseudomonadati</taxon>
        <taxon>Bacteroidota</taxon>
        <taxon>Saprospiria</taxon>
        <taxon>Saprospirales</taxon>
        <taxon>Lewinellaceae</taxon>
        <taxon>Neolewinella</taxon>
    </lineage>
</organism>
<dbReference type="Proteomes" id="UP000226437">
    <property type="component" value="Unassembled WGS sequence"/>
</dbReference>
<dbReference type="OrthoDB" id="9762853at2"/>
<gene>
    <name evidence="2" type="ORF">CGL56_17260</name>
</gene>
<evidence type="ECO:0000313" key="2">
    <source>
        <dbReference type="EMBL" id="PHK97189.1"/>
    </source>
</evidence>
<protein>
    <recommendedName>
        <fullName evidence="4">Baseplate protein J-like domain-containing protein</fullName>
    </recommendedName>
</protein>
<dbReference type="AlphaFoldDB" id="A0A2G0CB20"/>
<keyword evidence="3" id="KW-1185">Reference proteome</keyword>
<sequence>MSQHFRQIDHPLRRGGLSRPERDNPALPAETAPVDGRGMGDLLRFWYDYARQINFYEARAGEAMPTVTGDWLDFFRRSIPFQYANIGAYDLDGLEARFVAIRDSIERRRTLAALNPLFDLLLEMAGLLATWKGDLTADTTGLQATIQGLIDTSLRDPVTQLLGLANGAARWGYRPGIRLGEVGTAFGMDPLAVFAVDRSISGRRGSPKNKVFYGRDILEELYRILWKGLEATVEAASDDGRLEASLREPETADTPPSLGLVYAFLLLFREAQGGLNQLSGKHLNFFYRKTLLLKELPLVEDRAHLVFELGKQVKESLELKQGLRFKAGKDASGQEIVFELPADLILTKAQVADVKTFYIDPEDIKDKLGVDVANIYAAPVANSGDGLGEKFPKGVPLAWPTVGGSAAVYPDPETERATPLPVATLAFVLASPVLLLREGLRKITVTLTLGPVLGTLPAASVLNSLRPFVPYLSTEDGWLEVSDPVWQFTVAADELEVRLTLTLAPDYPAVLHPEDDEVLPLVIPQRYPALKMDFRTDLPQRRSWYCRLGQLAVKAADIEVTVCGLRQLVVENDLAALDPAKPFPPFGPVPKQDSSHLYVGSEEVFAKAWSRLDLRLNWQDLPDFTGYYDCYPGPPFVAANVKIDPAIRNNYRWAPAAPAPKPLITGGDATLPDCPPAGSQEIVVSLTNDGVPPLPPCPWPLSLEGNISSLAPCGVLRLRLTGDDFRHDGFAQAILNAAAKNETITVNNEAIKTANALIVFNNALNGTNNPLAAETELVVLNPPYTPQLAGVSIDYRAGDTLDGDLLFGHLHPWENSYEWMAGGNAGAMSGGNAGFPLLATFLHEGYLYVGLADYQPGELIHLYFELDAPTADPRLPKAEVQWAYLRGNDWTGLQDETQVLSDTTEGLIRPGIVQIAVPSDISRKDTTVLPAALHWLRATVPTGAAAIAATLRVSTQVAEVIAVTDPANDAQRLSDPLPEGSIAKVLAPVGGLKGIEQPYPTYGGRAPEDTARFDRRVSELLKHKDRAITLNDYESLVMEAFPRVYRVKCLTHTRGVRGNAEDDLELAPGFVTLVVVPDVRLVSAVNPFEPRLPAAELEEIRQYVSERSAPCAAVNVLNPEYETVRLTLCVRFHPGKSTAFYRKKLQEDLRSLLAPWTRAEAGADISFGGRFYHSTAVHFVEELDYVDFVRDLRILVPGSSPLTSQPARHARSVLTTVNGSEAADQHHITVLED</sequence>
<evidence type="ECO:0000313" key="3">
    <source>
        <dbReference type="Proteomes" id="UP000226437"/>
    </source>
</evidence>
<name>A0A2G0CB20_9BACT</name>
<comment type="caution">
    <text evidence="2">The sequence shown here is derived from an EMBL/GenBank/DDBJ whole genome shotgun (WGS) entry which is preliminary data.</text>
</comment>
<dbReference type="EMBL" id="PDLO01000011">
    <property type="protein sequence ID" value="PHK97189.1"/>
    <property type="molecule type" value="Genomic_DNA"/>
</dbReference>
<proteinExistence type="predicted"/>
<evidence type="ECO:0000256" key="1">
    <source>
        <dbReference type="SAM" id="MobiDB-lite"/>
    </source>
</evidence>
<feature type="region of interest" description="Disordered" evidence="1">
    <location>
        <begin position="1"/>
        <end position="33"/>
    </location>
</feature>
<feature type="compositionally biased region" description="Basic and acidic residues" evidence="1">
    <location>
        <begin position="1"/>
        <end position="12"/>
    </location>
</feature>